<feature type="compositionally biased region" description="Polar residues" evidence="1">
    <location>
        <begin position="20"/>
        <end position="30"/>
    </location>
</feature>
<protein>
    <submittedName>
        <fullName evidence="2">Uncharacterized protein</fullName>
    </submittedName>
</protein>
<accession>M1CSV8</accession>
<evidence type="ECO:0000313" key="3">
    <source>
        <dbReference type="Proteomes" id="UP000011115"/>
    </source>
</evidence>
<organism evidence="2 3">
    <name type="scientific">Solanum tuberosum</name>
    <name type="common">Potato</name>
    <dbReference type="NCBI Taxonomy" id="4113"/>
    <lineage>
        <taxon>Eukaryota</taxon>
        <taxon>Viridiplantae</taxon>
        <taxon>Streptophyta</taxon>
        <taxon>Embryophyta</taxon>
        <taxon>Tracheophyta</taxon>
        <taxon>Spermatophyta</taxon>
        <taxon>Magnoliopsida</taxon>
        <taxon>eudicotyledons</taxon>
        <taxon>Gunneridae</taxon>
        <taxon>Pentapetalae</taxon>
        <taxon>asterids</taxon>
        <taxon>lamiids</taxon>
        <taxon>Solanales</taxon>
        <taxon>Solanaceae</taxon>
        <taxon>Solanoideae</taxon>
        <taxon>Solaneae</taxon>
        <taxon>Solanum</taxon>
    </lineage>
</organism>
<feature type="region of interest" description="Disordered" evidence="1">
    <location>
        <begin position="16"/>
        <end position="45"/>
    </location>
</feature>
<dbReference type="EnsemblPlants" id="PGSC0003DMT400073935">
    <property type="protein sequence ID" value="PGSC0003DMT400073935"/>
    <property type="gene ID" value="PGSC0003DMG402028731"/>
</dbReference>
<evidence type="ECO:0000256" key="1">
    <source>
        <dbReference type="SAM" id="MobiDB-lite"/>
    </source>
</evidence>
<reference evidence="3" key="1">
    <citation type="journal article" date="2011" name="Nature">
        <title>Genome sequence and analysis of the tuber crop potato.</title>
        <authorList>
            <consortium name="The Potato Genome Sequencing Consortium"/>
        </authorList>
    </citation>
    <scope>NUCLEOTIDE SEQUENCE [LARGE SCALE GENOMIC DNA]</scope>
    <source>
        <strain evidence="3">cv. DM1-3 516 R44</strain>
    </source>
</reference>
<name>M1CSV8_SOLTU</name>
<sequence>MQDLILNAVTPVRLEKGSTAKGNDNDQISTLLPAKGTSRQGIPREHEARILKDVQWVMSEKEKIAKGEGNNSKVKNQLIEPAESNGHDFLEDNQYFGPLPSELKPMDVDRILRAHDQQVQESVERTNQQKKLVKARF</sequence>
<dbReference type="PaxDb" id="4113-PGSC0003DMT400073935"/>
<evidence type="ECO:0000313" key="2">
    <source>
        <dbReference type="EnsemblPlants" id="PGSC0003DMT400073935"/>
    </source>
</evidence>
<dbReference type="HOGENOM" id="CLU_1868779_0_0_1"/>
<keyword evidence="3" id="KW-1185">Reference proteome</keyword>
<dbReference type="Proteomes" id="UP000011115">
    <property type="component" value="Unassembled WGS sequence"/>
</dbReference>
<proteinExistence type="predicted"/>
<reference evidence="2" key="2">
    <citation type="submission" date="2015-06" db="UniProtKB">
        <authorList>
            <consortium name="EnsemblPlants"/>
        </authorList>
    </citation>
    <scope>IDENTIFICATION</scope>
    <source>
        <strain evidence="2">DM1-3 516 R44</strain>
    </source>
</reference>
<dbReference type="InParanoid" id="M1CSV8"/>
<dbReference type="AlphaFoldDB" id="M1CSV8"/>
<dbReference type="Gramene" id="PGSC0003DMT400073935">
    <property type="protein sequence ID" value="PGSC0003DMT400073935"/>
    <property type="gene ID" value="PGSC0003DMG402028731"/>
</dbReference>